<dbReference type="Proteomes" id="UP001211907">
    <property type="component" value="Unassembled WGS sequence"/>
</dbReference>
<dbReference type="EMBL" id="JADGJH010002885">
    <property type="protein sequence ID" value="KAJ3094267.1"/>
    <property type="molecule type" value="Genomic_DNA"/>
</dbReference>
<evidence type="ECO:0000313" key="1">
    <source>
        <dbReference type="EMBL" id="KAJ3094267.1"/>
    </source>
</evidence>
<keyword evidence="2" id="KW-1185">Reference proteome</keyword>
<sequence length="133" mass="15169">MPVDNNESEQLSASDFKKDVQSQAILASFKAEPLPTINFVVPLEKKVCNLKFEPTCFAYEKIGGGDLIEATQQSEGRKSSREVTLNLGFATLNDLHYFYLVEDDRICVASEEIELLQEFIYWKNLNLKSQEKQ</sequence>
<accession>A0AAD5SQP5</accession>
<name>A0AAD5SQP5_9FUNG</name>
<gene>
    <name evidence="1" type="ORF">HK100_006209</name>
</gene>
<protein>
    <submittedName>
        <fullName evidence="1">Uncharacterized protein</fullName>
    </submittedName>
</protein>
<comment type="caution">
    <text evidence="1">The sequence shown here is derived from an EMBL/GenBank/DDBJ whole genome shotgun (WGS) entry which is preliminary data.</text>
</comment>
<dbReference type="AlphaFoldDB" id="A0AAD5SQP5"/>
<evidence type="ECO:0000313" key="2">
    <source>
        <dbReference type="Proteomes" id="UP001211907"/>
    </source>
</evidence>
<proteinExistence type="predicted"/>
<organism evidence="1 2">
    <name type="scientific">Physocladia obscura</name>
    <dbReference type="NCBI Taxonomy" id="109957"/>
    <lineage>
        <taxon>Eukaryota</taxon>
        <taxon>Fungi</taxon>
        <taxon>Fungi incertae sedis</taxon>
        <taxon>Chytridiomycota</taxon>
        <taxon>Chytridiomycota incertae sedis</taxon>
        <taxon>Chytridiomycetes</taxon>
        <taxon>Chytridiales</taxon>
        <taxon>Chytriomycetaceae</taxon>
        <taxon>Physocladia</taxon>
    </lineage>
</organism>
<reference evidence="1" key="1">
    <citation type="submission" date="2020-05" db="EMBL/GenBank/DDBJ databases">
        <title>Phylogenomic resolution of chytrid fungi.</title>
        <authorList>
            <person name="Stajich J.E."/>
            <person name="Amses K."/>
            <person name="Simmons R."/>
            <person name="Seto K."/>
            <person name="Myers J."/>
            <person name="Bonds A."/>
            <person name="Quandt C.A."/>
            <person name="Barry K."/>
            <person name="Liu P."/>
            <person name="Grigoriev I."/>
            <person name="Longcore J.E."/>
            <person name="James T.Y."/>
        </authorList>
    </citation>
    <scope>NUCLEOTIDE SEQUENCE</scope>
    <source>
        <strain evidence="1">JEL0513</strain>
    </source>
</reference>